<reference evidence="2" key="1">
    <citation type="submission" date="2017-09" db="EMBL/GenBank/DDBJ databases">
        <title>Depth-based differentiation of microbial function through sediment-hosted aquifers and enrichment of novel symbionts in the deep terrestrial subsurface.</title>
        <authorList>
            <person name="Probst A.J."/>
            <person name="Ladd B."/>
            <person name="Jarett J.K."/>
            <person name="Geller-Mcgrath D.E."/>
            <person name="Sieber C.M.K."/>
            <person name="Emerson J.B."/>
            <person name="Anantharaman K."/>
            <person name="Thomas B.C."/>
            <person name="Malmstrom R."/>
            <person name="Stieglmeier M."/>
            <person name="Klingl A."/>
            <person name="Woyke T."/>
            <person name="Ryan C.M."/>
            <person name="Banfield J.F."/>
        </authorList>
    </citation>
    <scope>NUCLEOTIDE SEQUENCE [LARGE SCALE GENOMIC DNA]</scope>
</reference>
<sequence>MLFLILVLPSGCGGEMLKEILAKIYLLQVSKKKDAELLWLATYQYLCGDQIIAILKIIDAEVVKSFHFGLKLSHDHLFKEKAAVLCILNQMGNLDQIPEKADYEEVYKIFSKALRKVMEDEALFYFNQLAALGKGRTMYNCHLESVVYAVLRAIYDGEIPYTKKTVKERVR</sequence>
<dbReference type="EMBL" id="PFGX01000125">
    <property type="protein sequence ID" value="PIW74995.1"/>
    <property type="molecule type" value="Genomic_DNA"/>
</dbReference>
<name>A0A2M7IER4_9BACT</name>
<protein>
    <submittedName>
        <fullName evidence="1">Uncharacterized protein</fullName>
    </submittedName>
</protein>
<evidence type="ECO:0000313" key="2">
    <source>
        <dbReference type="Proteomes" id="UP000231280"/>
    </source>
</evidence>
<proteinExistence type="predicted"/>
<organism evidence="1 2">
    <name type="scientific">Candidatus Portnoybacteria bacterium CG_4_8_14_3_um_filter_44_10</name>
    <dbReference type="NCBI Taxonomy" id="1974802"/>
    <lineage>
        <taxon>Bacteria</taxon>
        <taxon>Candidatus Portnoyibacteriota</taxon>
    </lineage>
</organism>
<evidence type="ECO:0000313" key="1">
    <source>
        <dbReference type="EMBL" id="PIW74995.1"/>
    </source>
</evidence>
<gene>
    <name evidence="1" type="ORF">CO002_04475</name>
</gene>
<dbReference type="AlphaFoldDB" id="A0A2M7IER4"/>
<dbReference type="Proteomes" id="UP000231280">
    <property type="component" value="Unassembled WGS sequence"/>
</dbReference>
<accession>A0A2M7IER4</accession>
<comment type="caution">
    <text evidence="1">The sequence shown here is derived from an EMBL/GenBank/DDBJ whole genome shotgun (WGS) entry which is preliminary data.</text>
</comment>